<name>A0A4Q2DTS1_9AGAR</name>
<accession>A0A4Q2DTS1</accession>
<feature type="signal peptide" evidence="2">
    <location>
        <begin position="1"/>
        <end position="20"/>
    </location>
</feature>
<gene>
    <name evidence="3" type="ORF">EST38_g3345</name>
</gene>
<proteinExistence type="predicted"/>
<dbReference type="EMBL" id="SDEE01000069">
    <property type="protein sequence ID" value="RXW22504.1"/>
    <property type="molecule type" value="Genomic_DNA"/>
</dbReference>
<evidence type="ECO:0000313" key="3">
    <source>
        <dbReference type="EMBL" id="RXW22504.1"/>
    </source>
</evidence>
<comment type="caution">
    <text evidence="3">The sequence shown here is derived from an EMBL/GenBank/DDBJ whole genome shotgun (WGS) entry which is preliminary data.</text>
</comment>
<sequence length="139" mass="14251">MQLSMLSSLLVAALPAAINALRVPNNDIPLFNLVATGCDSCGTDYKFGTVLGSSTNKCAAYSPFTPSSFNENAQLGAMLTFNGTGGLYVCGLTSEVYYKANPDDGPSGCGPISMSTLPATEDPSASTSSGSGRFFLGLL</sequence>
<dbReference type="OrthoDB" id="2818001at2759"/>
<evidence type="ECO:0000256" key="1">
    <source>
        <dbReference type="SAM" id="MobiDB-lite"/>
    </source>
</evidence>
<evidence type="ECO:0000313" key="4">
    <source>
        <dbReference type="Proteomes" id="UP000290288"/>
    </source>
</evidence>
<keyword evidence="2" id="KW-0732">Signal</keyword>
<protein>
    <submittedName>
        <fullName evidence="3">Uncharacterized protein</fullName>
    </submittedName>
</protein>
<dbReference type="Proteomes" id="UP000290288">
    <property type="component" value="Unassembled WGS sequence"/>
</dbReference>
<reference evidence="3 4" key="1">
    <citation type="submission" date="2019-01" db="EMBL/GenBank/DDBJ databases">
        <title>Draft genome sequence of Psathyrella aberdarensis IHI B618.</title>
        <authorList>
            <person name="Buettner E."/>
            <person name="Kellner H."/>
        </authorList>
    </citation>
    <scope>NUCLEOTIDE SEQUENCE [LARGE SCALE GENOMIC DNA]</scope>
    <source>
        <strain evidence="3 4">IHI B618</strain>
    </source>
</reference>
<feature type="compositionally biased region" description="Polar residues" evidence="1">
    <location>
        <begin position="113"/>
        <end position="129"/>
    </location>
</feature>
<keyword evidence="4" id="KW-1185">Reference proteome</keyword>
<dbReference type="AlphaFoldDB" id="A0A4Q2DTS1"/>
<feature type="chain" id="PRO_5020726362" evidence="2">
    <location>
        <begin position="21"/>
        <end position="139"/>
    </location>
</feature>
<feature type="region of interest" description="Disordered" evidence="1">
    <location>
        <begin position="109"/>
        <end position="129"/>
    </location>
</feature>
<organism evidence="3 4">
    <name type="scientific">Candolleomyces aberdarensis</name>
    <dbReference type="NCBI Taxonomy" id="2316362"/>
    <lineage>
        <taxon>Eukaryota</taxon>
        <taxon>Fungi</taxon>
        <taxon>Dikarya</taxon>
        <taxon>Basidiomycota</taxon>
        <taxon>Agaricomycotina</taxon>
        <taxon>Agaricomycetes</taxon>
        <taxon>Agaricomycetidae</taxon>
        <taxon>Agaricales</taxon>
        <taxon>Agaricineae</taxon>
        <taxon>Psathyrellaceae</taxon>
        <taxon>Candolleomyces</taxon>
    </lineage>
</organism>
<evidence type="ECO:0000256" key="2">
    <source>
        <dbReference type="SAM" id="SignalP"/>
    </source>
</evidence>